<dbReference type="Gene3D" id="1.10.510.10">
    <property type="entry name" value="Transferase(Phosphotransferase) domain 1"/>
    <property type="match status" value="1"/>
</dbReference>
<dbReference type="SUPFAM" id="SSF56112">
    <property type="entry name" value="Protein kinase-like (PK-like)"/>
    <property type="match status" value="1"/>
</dbReference>
<dbReference type="RefSeq" id="WP_204056678.1">
    <property type="nucleotide sequence ID" value="NZ_BOOC01000006.1"/>
</dbReference>
<gene>
    <name evidence="3" type="ORF">Mco01_21120</name>
</gene>
<dbReference type="EMBL" id="BOOC01000006">
    <property type="protein sequence ID" value="GIH39112.1"/>
    <property type="molecule type" value="Genomic_DNA"/>
</dbReference>
<accession>A0ABQ4FWD5</accession>
<evidence type="ECO:0000256" key="1">
    <source>
        <dbReference type="SAM" id="MobiDB-lite"/>
    </source>
</evidence>
<protein>
    <recommendedName>
        <fullName evidence="5">Serine/threonine protein kinase</fullName>
    </recommendedName>
</protein>
<feature type="transmembrane region" description="Helical" evidence="2">
    <location>
        <begin position="344"/>
        <end position="363"/>
    </location>
</feature>
<feature type="region of interest" description="Disordered" evidence="1">
    <location>
        <begin position="1"/>
        <end position="28"/>
    </location>
</feature>
<keyword evidence="4" id="KW-1185">Reference proteome</keyword>
<comment type="caution">
    <text evidence="3">The sequence shown here is derived from an EMBL/GenBank/DDBJ whole genome shotgun (WGS) entry which is preliminary data.</text>
</comment>
<reference evidence="3 4" key="1">
    <citation type="submission" date="2021-01" db="EMBL/GenBank/DDBJ databases">
        <title>Whole genome shotgun sequence of Microbispora corallina NBRC 16416.</title>
        <authorList>
            <person name="Komaki H."/>
            <person name="Tamura T."/>
        </authorList>
    </citation>
    <scope>NUCLEOTIDE SEQUENCE [LARGE SCALE GENOMIC DNA]</scope>
    <source>
        <strain evidence="3 4">NBRC 16416</strain>
    </source>
</reference>
<dbReference type="InterPro" id="IPR011009">
    <property type="entry name" value="Kinase-like_dom_sf"/>
</dbReference>
<proteinExistence type="predicted"/>
<feature type="region of interest" description="Disordered" evidence="1">
    <location>
        <begin position="318"/>
        <end position="342"/>
    </location>
</feature>
<organism evidence="3 4">
    <name type="scientific">Microbispora corallina</name>
    <dbReference type="NCBI Taxonomy" id="83302"/>
    <lineage>
        <taxon>Bacteria</taxon>
        <taxon>Bacillati</taxon>
        <taxon>Actinomycetota</taxon>
        <taxon>Actinomycetes</taxon>
        <taxon>Streptosporangiales</taxon>
        <taxon>Streptosporangiaceae</taxon>
        <taxon>Microbispora</taxon>
    </lineage>
</organism>
<keyword evidence="2" id="KW-0812">Transmembrane</keyword>
<evidence type="ECO:0000313" key="3">
    <source>
        <dbReference type="EMBL" id="GIH39112.1"/>
    </source>
</evidence>
<evidence type="ECO:0000256" key="2">
    <source>
        <dbReference type="SAM" id="Phobius"/>
    </source>
</evidence>
<keyword evidence="2" id="KW-0472">Membrane</keyword>
<dbReference type="Proteomes" id="UP000603904">
    <property type="component" value="Unassembled WGS sequence"/>
</dbReference>
<feature type="compositionally biased region" description="Polar residues" evidence="1">
    <location>
        <begin position="318"/>
        <end position="332"/>
    </location>
</feature>
<evidence type="ECO:0000313" key="4">
    <source>
        <dbReference type="Proteomes" id="UP000603904"/>
    </source>
</evidence>
<sequence length="475" mass="49074">MQDGAAVAGHRLTGRTRTSEVGTWSDAVSPEGVPSGVLRLDPRDLAAPGARERLVAAVTADRRLRQSGVTGLMPVADLVAARDEVYLITAARPVPTVADLLAEAGGRLDAGSAATVLVETAQTLLAVHAAGLVHGAVHPGTVVVAEDGSALLAERGLMEALRGERASAERDVAAWAALARGLALSWAGGGAATLLDRAASAATARGLGAARDALLAGREALPPGFTTRERLAQTVQAWGRRAPAGPPADRAPVAGAVPLAAAGEAVTLLDVPGQGPFPGPVYGAADDPARTARQGEDVMMRFGPGVPTETTAAQIWRSGQTASTVHAQQATDGRSPRKRRRRGVGWAGTVLLAMVIALVVLWLRQQPGADLAVSKVDVRAPKKAVHCNGTADFTGVVTTNGEAGTIRYMWIRSDSKERRQLEQHVSSGTKSVSLPLHWDVSGTGSFKGTATLRVLSPAPPSGDPLEDKASFSYKC</sequence>
<keyword evidence="2" id="KW-1133">Transmembrane helix</keyword>
<evidence type="ECO:0008006" key="5">
    <source>
        <dbReference type="Google" id="ProtNLM"/>
    </source>
</evidence>
<name>A0ABQ4FWD5_9ACTN</name>